<evidence type="ECO:0000256" key="2">
    <source>
        <dbReference type="ARBA" id="ARBA00023315"/>
    </source>
</evidence>
<dbReference type="GO" id="GO:0016603">
    <property type="term" value="F:glutaminyl-peptide cyclotransferase activity"/>
    <property type="evidence" value="ECO:0007669"/>
    <property type="project" value="TreeGrafter"/>
</dbReference>
<dbReference type="EMBL" id="SJPN01000015">
    <property type="protein sequence ID" value="TWT91567.1"/>
    <property type="molecule type" value="Genomic_DNA"/>
</dbReference>
<feature type="transmembrane region" description="Helical" evidence="4">
    <location>
        <begin position="45"/>
        <end position="68"/>
    </location>
</feature>
<evidence type="ECO:0000313" key="6">
    <source>
        <dbReference type="EMBL" id="TWT91567.1"/>
    </source>
</evidence>
<keyword evidence="4" id="KW-0472">Membrane</keyword>
<evidence type="ECO:0000256" key="1">
    <source>
        <dbReference type="ARBA" id="ARBA00022679"/>
    </source>
</evidence>
<organism evidence="6 7">
    <name type="scientific">Stieleria varia</name>
    <dbReference type="NCBI Taxonomy" id="2528005"/>
    <lineage>
        <taxon>Bacteria</taxon>
        <taxon>Pseudomonadati</taxon>
        <taxon>Planctomycetota</taxon>
        <taxon>Planctomycetia</taxon>
        <taxon>Pirellulales</taxon>
        <taxon>Pirellulaceae</taxon>
        <taxon>Stieleria</taxon>
    </lineage>
</organism>
<keyword evidence="4" id="KW-0812">Transmembrane</keyword>
<feature type="region of interest" description="Disordered" evidence="3">
    <location>
        <begin position="1"/>
        <end position="32"/>
    </location>
</feature>
<reference evidence="6 7" key="1">
    <citation type="submission" date="2019-02" db="EMBL/GenBank/DDBJ databases">
        <title>Deep-cultivation of Planctomycetes and their phenomic and genomic characterization uncovers novel biology.</title>
        <authorList>
            <person name="Wiegand S."/>
            <person name="Jogler M."/>
            <person name="Boedeker C."/>
            <person name="Pinto D."/>
            <person name="Vollmers J."/>
            <person name="Rivas-Marin E."/>
            <person name="Kohn T."/>
            <person name="Peeters S.H."/>
            <person name="Heuer A."/>
            <person name="Rast P."/>
            <person name="Oberbeckmann S."/>
            <person name="Bunk B."/>
            <person name="Jeske O."/>
            <person name="Meyerdierks A."/>
            <person name="Storesund J.E."/>
            <person name="Kallscheuer N."/>
            <person name="Luecker S."/>
            <person name="Lage O.M."/>
            <person name="Pohl T."/>
            <person name="Merkel B.J."/>
            <person name="Hornburger P."/>
            <person name="Mueller R.-W."/>
            <person name="Bruemmer F."/>
            <person name="Labrenz M."/>
            <person name="Spormann A.M."/>
            <person name="Op Den Camp H."/>
            <person name="Overmann J."/>
            <person name="Amann R."/>
            <person name="Jetten M.S.M."/>
            <person name="Mascher T."/>
            <person name="Medema M.H."/>
            <person name="Devos D.P."/>
            <person name="Kaster A.-K."/>
            <person name="Ovreas L."/>
            <person name="Rohde M."/>
            <person name="Galperin M.Y."/>
            <person name="Jogler C."/>
        </authorList>
    </citation>
    <scope>NUCLEOTIDE SEQUENCE [LARGE SCALE GENOMIC DNA]</scope>
    <source>
        <strain evidence="6 7">Pla52n</strain>
    </source>
</reference>
<dbReference type="InterPro" id="IPR007484">
    <property type="entry name" value="Peptidase_M28"/>
</dbReference>
<accession>A0A5C5ZX73</accession>
<evidence type="ECO:0000256" key="4">
    <source>
        <dbReference type="SAM" id="Phobius"/>
    </source>
</evidence>
<dbReference type="AlphaFoldDB" id="A0A5C5ZX73"/>
<sequence>MSSPHSLSTRATGSATHSRQSPDSQRPEPRHHDTIDAAANRKSSFGFWGMILLTILSVGGLLIAWNVITNANRDPDQIEPPAAVVIPAQYDADRAMAYLKQLCELGPRPSGSEAMIRQQQMLTEFFEARGATVSLQSFQTRHPEDGSPLTMSNLIATWHPERPKRYLLCAHYDTRPFPDSDPVNPRGTFIGANDGASGTAGLMELSHQLGDLPSDVGVDIVLFDGEEFVWKYGRDKYFLGSTYFAEQYRQSPPPVPYQSGILLDMIGDRELKIYYELNSLRFAKRQCESLWNTAKRLRVTAFVPRSRHKIDDDHIPLNNIAGIPTLDIIDFDYPRPGIGVQSYWHTEQDIPANCSGQSIAAVVWVVHQWLKEQ</sequence>
<dbReference type="Gene3D" id="3.40.630.10">
    <property type="entry name" value="Zn peptidases"/>
    <property type="match status" value="1"/>
</dbReference>
<dbReference type="InterPro" id="IPR040234">
    <property type="entry name" value="QC/QCL"/>
</dbReference>
<dbReference type="PANTHER" id="PTHR12283:SF6">
    <property type="entry name" value="GLUTAMINYL-PEPTIDE CYCLOTRANSFERASE-RELATED"/>
    <property type="match status" value="1"/>
</dbReference>
<keyword evidence="2" id="KW-0012">Acyltransferase</keyword>
<gene>
    <name evidence="6" type="ORF">Pla52n_65580</name>
</gene>
<proteinExistence type="predicted"/>
<name>A0A5C5ZX73_9BACT</name>
<keyword evidence="4" id="KW-1133">Transmembrane helix</keyword>
<protein>
    <submittedName>
        <fullName evidence="6">Peptidase family M28</fullName>
    </submittedName>
</protein>
<evidence type="ECO:0000313" key="7">
    <source>
        <dbReference type="Proteomes" id="UP000320176"/>
    </source>
</evidence>
<feature type="compositionally biased region" description="Polar residues" evidence="3">
    <location>
        <begin position="1"/>
        <end position="24"/>
    </location>
</feature>
<dbReference type="Pfam" id="PF04389">
    <property type="entry name" value="Peptidase_M28"/>
    <property type="match status" value="1"/>
</dbReference>
<keyword evidence="1" id="KW-0808">Transferase</keyword>
<dbReference type="PANTHER" id="PTHR12283">
    <property type="entry name" value="GLUTAMINYL-PEPTIDE CYCLOTRANSFERASE"/>
    <property type="match status" value="1"/>
</dbReference>
<keyword evidence="7" id="KW-1185">Reference proteome</keyword>
<dbReference type="RefSeq" id="WP_231742798.1">
    <property type="nucleotide sequence ID" value="NZ_CP151726.1"/>
</dbReference>
<dbReference type="GO" id="GO:0008270">
    <property type="term" value="F:zinc ion binding"/>
    <property type="evidence" value="ECO:0007669"/>
    <property type="project" value="TreeGrafter"/>
</dbReference>
<dbReference type="SUPFAM" id="SSF53187">
    <property type="entry name" value="Zn-dependent exopeptidases"/>
    <property type="match status" value="1"/>
</dbReference>
<comment type="caution">
    <text evidence="6">The sequence shown here is derived from an EMBL/GenBank/DDBJ whole genome shotgun (WGS) entry which is preliminary data.</text>
</comment>
<feature type="domain" description="Peptidase M28" evidence="5">
    <location>
        <begin position="153"/>
        <end position="368"/>
    </location>
</feature>
<dbReference type="Proteomes" id="UP000320176">
    <property type="component" value="Unassembled WGS sequence"/>
</dbReference>
<evidence type="ECO:0000259" key="5">
    <source>
        <dbReference type="Pfam" id="PF04389"/>
    </source>
</evidence>
<evidence type="ECO:0000256" key="3">
    <source>
        <dbReference type="SAM" id="MobiDB-lite"/>
    </source>
</evidence>